<organism evidence="5">
    <name type="scientific">Aphanomyces stellatus</name>
    <dbReference type="NCBI Taxonomy" id="120398"/>
    <lineage>
        <taxon>Eukaryota</taxon>
        <taxon>Sar</taxon>
        <taxon>Stramenopiles</taxon>
        <taxon>Oomycota</taxon>
        <taxon>Saprolegniomycetes</taxon>
        <taxon>Saprolegniales</taxon>
        <taxon>Verrucalvaceae</taxon>
        <taxon>Aphanomyces</taxon>
    </lineage>
</organism>
<dbReference type="OrthoDB" id="125809at2759"/>
<dbReference type="EMBL" id="VJMH01000995">
    <property type="protein sequence ID" value="KAF0713578.1"/>
    <property type="molecule type" value="Genomic_DNA"/>
</dbReference>
<dbReference type="GO" id="GO:0043657">
    <property type="term" value="C:host cell"/>
    <property type="evidence" value="ECO:0007669"/>
    <property type="project" value="UniProtKB-SubCell"/>
</dbReference>
<reference evidence="5" key="1">
    <citation type="submission" date="2019-06" db="EMBL/GenBank/DDBJ databases">
        <title>Genomics analysis of Aphanomyces spp. identifies a new class of oomycete effector associated with host adaptation.</title>
        <authorList>
            <person name="Gaulin E."/>
        </authorList>
    </citation>
    <scope>NUCLEOTIDE SEQUENCE</scope>
    <source>
        <strain evidence="5">CBS 578.67</strain>
    </source>
</reference>
<dbReference type="Pfam" id="PF20147">
    <property type="entry name" value="Crinkler"/>
    <property type="match status" value="1"/>
</dbReference>
<accession>A0A6A4ZN92</accession>
<evidence type="ECO:0000256" key="1">
    <source>
        <dbReference type="ARBA" id="ARBA00004340"/>
    </source>
</evidence>
<evidence type="ECO:0000259" key="4">
    <source>
        <dbReference type="Pfam" id="PF20147"/>
    </source>
</evidence>
<evidence type="ECO:0000313" key="5">
    <source>
        <dbReference type="EMBL" id="KAF0713578.1"/>
    </source>
</evidence>
<name>A0A6A4ZN92_9STRA</name>
<proteinExistence type="predicted"/>
<comment type="caution">
    <text evidence="5">The sequence shown here is derived from an EMBL/GenBank/DDBJ whole genome shotgun (WGS) entry which is preliminary data.</text>
</comment>
<feature type="domain" description="Crinkler effector protein N-terminal" evidence="4">
    <location>
        <begin position="3"/>
        <end position="110"/>
    </location>
</feature>
<dbReference type="AlphaFoldDB" id="A0A6A4ZN92"/>
<evidence type="ECO:0000256" key="3">
    <source>
        <dbReference type="ARBA" id="ARBA00022525"/>
    </source>
</evidence>
<gene>
    <name evidence="5" type="ORF">As57867_004274</name>
</gene>
<sequence length="225" mass="25450">MPKLFCVVVGHEGSPFSVNIAADETVDDLKDKIKEKNMYQFPAKELELYHILKGYTEVDEDVLRELKQQGSNDLTVKYVNDIAWMKATKLLKRYLDANPPVEEQIHVLVVVPEGAVAARTSHAQAVEFQDAVLREMRRQMQIQTEVLIAILPHKSDKSYTDGALGQLECARLEQDELIIDFAPIHNAEPFWSPTIQQQADAITNEADFDAFITPFFNMVLANCGM</sequence>
<evidence type="ECO:0000256" key="2">
    <source>
        <dbReference type="ARBA" id="ARBA00004613"/>
    </source>
</evidence>
<feature type="non-terminal residue" evidence="5">
    <location>
        <position position="225"/>
    </location>
</feature>
<keyword evidence="3" id="KW-0964">Secreted</keyword>
<comment type="subcellular location">
    <subcellularLocation>
        <location evidence="1">Host cell</location>
    </subcellularLocation>
    <subcellularLocation>
        <location evidence="2">Secreted</location>
    </subcellularLocation>
</comment>
<dbReference type="CDD" id="cd17039">
    <property type="entry name" value="Ubl_ubiquitin_like"/>
    <property type="match status" value="1"/>
</dbReference>
<dbReference type="InterPro" id="IPR045379">
    <property type="entry name" value="Crinkler_N"/>
</dbReference>
<dbReference type="GO" id="GO:0005576">
    <property type="term" value="C:extracellular region"/>
    <property type="evidence" value="ECO:0007669"/>
    <property type="project" value="UniProtKB-SubCell"/>
</dbReference>
<protein>
    <recommendedName>
        <fullName evidence="4">Crinkler effector protein N-terminal domain-containing protein</fullName>
    </recommendedName>
</protein>